<gene>
    <name evidence="1" type="ORF">GOP47_0019072</name>
</gene>
<organism evidence="1 2">
    <name type="scientific">Adiantum capillus-veneris</name>
    <name type="common">Maidenhair fern</name>
    <dbReference type="NCBI Taxonomy" id="13818"/>
    <lineage>
        <taxon>Eukaryota</taxon>
        <taxon>Viridiplantae</taxon>
        <taxon>Streptophyta</taxon>
        <taxon>Embryophyta</taxon>
        <taxon>Tracheophyta</taxon>
        <taxon>Polypodiopsida</taxon>
        <taxon>Polypodiidae</taxon>
        <taxon>Polypodiales</taxon>
        <taxon>Pteridineae</taxon>
        <taxon>Pteridaceae</taxon>
        <taxon>Vittarioideae</taxon>
        <taxon>Adiantum</taxon>
    </lineage>
</organism>
<keyword evidence="2" id="KW-1185">Reference proteome</keyword>
<proteinExistence type="predicted"/>
<dbReference type="Proteomes" id="UP000886520">
    <property type="component" value="Chromosome 18"/>
</dbReference>
<evidence type="ECO:0000313" key="1">
    <source>
        <dbReference type="EMBL" id="KAI5066448.1"/>
    </source>
</evidence>
<comment type="caution">
    <text evidence="1">The sequence shown here is derived from an EMBL/GenBank/DDBJ whole genome shotgun (WGS) entry which is preliminary data.</text>
</comment>
<dbReference type="AlphaFoldDB" id="A0A9D4UED7"/>
<dbReference type="EMBL" id="JABFUD020000018">
    <property type="protein sequence ID" value="KAI5066448.1"/>
    <property type="molecule type" value="Genomic_DNA"/>
</dbReference>
<protein>
    <submittedName>
        <fullName evidence="1">Uncharacterized protein</fullName>
    </submittedName>
</protein>
<reference evidence="1" key="1">
    <citation type="submission" date="2021-01" db="EMBL/GenBank/DDBJ databases">
        <title>Adiantum capillus-veneris genome.</title>
        <authorList>
            <person name="Fang Y."/>
            <person name="Liao Q."/>
        </authorList>
    </citation>
    <scope>NUCLEOTIDE SEQUENCE</scope>
    <source>
        <strain evidence="1">H3</strain>
        <tissue evidence="1">Leaf</tissue>
    </source>
</reference>
<name>A0A9D4UED7_ADICA</name>
<sequence length="77" mass="8562">MNEAYFQATLEVIVSTQVGSTSQIHLLALRLDELVGLAIKSHENMSWLALGHGRMSWGRVTGIRAVERKQFGGVEHE</sequence>
<evidence type="ECO:0000313" key="2">
    <source>
        <dbReference type="Proteomes" id="UP000886520"/>
    </source>
</evidence>
<accession>A0A9D4UED7</accession>